<keyword evidence="1 3" id="KW-0378">Hydrolase</keyword>
<dbReference type="InterPro" id="IPR041796">
    <property type="entry name" value="Mre11_N"/>
</dbReference>
<accession>A0ABV1G650</accession>
<proteinExistence type="predicted"/>
<dbReference type="PANTHER" id="PTHR30337:SF7">
    <property type="entry name" value="PHOSPHOESTERASE"/>
    <property type="match status" value="1"/>
</dbReference>
<dbReference type="RefSeq" id="WP_349135582.1">
    <property type="nucleotide sequence ID" value="NZ_JBBMFF010000200.1"/>
</dbReference>
<sequence>MVKLLHAADLHLDSAFSALPPEKAAQRRAEQRLVLERLTVLSEGCAAVLLAGDLFDSARVYRDTLEALRTALAACRCPVFIAPGNHDALLPGSPYLENGWPENVHIFRTAEPERISLPELDIYGAGFLRAEMPAMLDGFRAADPSRLNILVLHGDAENPASPYNPVSPAELAASGLDYAALGHIHRRGERRDGGTLCAWPGCLMGRGFDECGEKGALLVSAEKGACRTEFVPCGARRYERLSVPAGEDALAAVRAALTPELEGSCCRIELTGEAAPVDLAALQAALEPQFFSLDLRDRTRPKQDLWEACGEDTLRGHFLDGLHAQFETAETDERRQVVARAARLGLALMDGREVPL</sequence>
<dbReference type="InterPro" id="IPR004843">
    <property type="entry name" value="Calcineurin-like_PHP"/>
</dbReference>
<evidence type="ECO:0000313" key="4">
    <source>
        <dbReference type="Proteomes" id="UP001491552"/>
    </source>
</evidence>
<dbReference type="Pfam" id="PF00149">
    <property type="entry name" value="Metallophos"/>
    <property type="match status" value="1"/>
</dbReference>
<dbReference type="CDD" id="cd00840">
    <property type="entry name" value="MPP_Mre11_N"/>
    <property type="match status" value="1"/>
</dbReference>
<dbReference type="SUPFAM" id="SSF56300">
    <property type="entry name" value="Metallo-dependent phosphatases"/>
    <property type="match status" value="1"/>
</dbReference>
<keyword evidence="3" id="KW-0269">Exonuclease</keyword>
<dbReference type="Gene3D" id="3.60.21.10">
    <property type="match status" value="1"/>
</dbReference>
<dbReference type="EMBL" id="JBBMFF010000200">
    <property type="protein sequence ID" value="MEQ2510892.1"/>
    <property type="molecule type" value="Genomic_DNA"/>
</dbReference>
<organism evidence="3 4">
    <name type="scientific">Faecousia intestinalis</name>
    <dbReference type="NCBI Taxonomy" id="3133167"/>
    <lineage>
        <taxon>Bacteria</taxon>
        <taxon>Bacillati</taxon>
        <taxon>Bacillota</taxon>
        <taxon>Clostridia</taxon>
        <taxon>Eubacteriales</taxon>
        <taxon>Oscillospiraceae</taxon>
        <taxon>Faecousia</taxon>
    </lineage>
</organism>
<name>A0ABV1G650_9FIRM</name>
<keyword evidence="3" id="KW-0540">Nuclease</keyword>
<dbReference type="GO" id="GO:0004527">
    <property type="term" value="F:exonuclease activity"/>
    <property type="evidence" value="ECO:0007669"/>
    <property type="project" value="UniProtKB-KW"/>
</dbReference>
<dbReference type="PANTHER" id="PTHR30337">
    <property type="entry name" value="COMPONENT OF ATP-DEPENDENT DSDNA EXONUCLEASE"/>
    <property type="match status" value="1"/>
</dbReference>
<dbReference type="InterPro" id="IPR029052">
    <property type="entry name" value="Metallo-depent_PP-like"/>
</dbReference>
<evidence type="ECO:0000313" key="3">
    <source>
        <dbReference type="EMBL" id="MEQ2510892.1"/>
    </source>
</evidence>
<keyword evidence="4" id="KW-1185">Reference proteome</keyword>
<dbReference type="EC" id="3.1.-.-" evidence="3"/>
<protein>
    <submittedName>
        <fullName evidence="3">DNA repair exonuclease</fullName>
        <ecNumber evidence="3">3.1.-.-</ecNumber>
    </submittedName>
</protein>
<evidence type="ECO:0000259" key="2">
    <source>
        <dbReference type="Pfam" id="PF00149"/>
    </source>
</evidence>
<gene>
    <name evidence="3" type="ORF">WMO66_06480</name>
</gene>
<dbReference type="Proteomes" id="UP001491552">
    <property type="component" value="Unassembled WGS sequence"/>
</dbReference>
<dbReference type="InterPro" id="IPR050535">
    <property type="entry name" value="DNA_Repair-Maintenance_Comp"/>
</dbReference>
<reference evidence="3 4" key="1">
    <citation type="submission" date="2024-03" db="EMBL/GenBank/DDBJ databases">
        <title>Human intestinal bacterial collection.</title>
        <authorList>
            <person name="Pauvert C."/>
            <person name="Hitch T.C.A."/>
            <person name="Clavel T."/>
        </authorList>
    </citation>
    <scope>NUCLEOTIDE SEQUENCE [LARGE SCALE GENOMIC DNA]</scope>
    <source>
        <strain evidence="3 4">CLA-AA-H192</strain>
    </source>
</reference>
<feature type="domain" description="Calcineurin-like phosphoesterase" evidence="2">
    <location>
        <begin position="3"/>
        <end position="186"/>
    </location>
</feature>
<comment type="caution">
    <text evidence="3">The sequence shown here is derived from an EMBL/GenBank/DDBJ whole genome shotgun (WGS) entry which is preliminary data.</text>
</comment>
<evidence type="ECO:0000256" key="1">
    <source>
        <dbReference type="ARBA" id="ARBA00022801"/>
    </source>
</evidence>